<evidence type="ECO:0008006" key="3">
    <source>
        <dbReference type="Google" id="ProtNLM"/>
    </source>
</evidence>
<reference evidence="2" key="1">
    <citation type="submission" date="2020-03" db="EMBL/GenBank/DDBJ databases">
        <title>The deep terrestrial virosphere.</title>
        <authorList>
            <person name="Holmfeldt K."/>
            <person name="Nilsson E."/>
            <person name="Simone D."/>
            <person name="Lopez-Fernandez M."/>
            <person name="Wu X."/>
            <person name="de Brujin I."/>
            <person name="Lundin D."/>
            <person name="Andersson A."/>
            <person name="Bertilsson S."/>
            <person name="Dopson M."/>
        </authorList>
    </citation>
    <scope>NUCLEOTIDE SEQUENCE</scope>
    <source>
        <strain evidence="1">MM415A00877</strain>
        <strain evidence="2">MM415B02370</strain>
    </source>
</reference>
<accession>A0A6M3L6U7</accession>
<name>A0A6M3L6U7_9ZZZZ</name>
<evidence type="ECO:0000313" key="1">
    <source>
        <dbReference type="EMBL" id="QJA79465.1"/>
    </source>
</evidence>
<sequence length="192" mass="20825">MSDIATLAEAKAYARIGGSIADTAIQTLLDCVEDFVASLCGTAFEVIDKEEYLDGGFLTLRPSLQPLISITGITDMHADETEVDEDDYRIIDDSIYYGDSGSAPGTWPAGVKRYFVEYKAGYNDGTATPPTGSVAAPSRMKLFILGMFERAYKARGGVMKQGAAATYTELAALDVSDLSFIHRLCDLRRTIH</sequence>
<evidence type="ECO:0000313" key="2">
    <source>
        <dbReference type="EMBL" id="QJA90476.1"/>
    </source>
</evidence>
<gene>
    <name evidence="1" type="ORF">MM415A00877_0014</name>
    <name evidence="2" type="ORF">MM415B02370_0004</name>
</gene>
<dbReference type="AlphaFoldDB" id="A0A6M3L6U7"/>
<protein>
    <recommendedName>
        <fullName evidence="3">Head-tail connector</fullName>
    </recommendedName>
</protein>
<proteinExistence type="predicted"/>
<dbReference type="EMBL" id="MT142915">
    <property type="protein sequence ID" value="QJA90476.1"/>
    <property type="molecule type" value="Genomic_DNA"/>
</dbReference>
<dbReference type="EMBL" id="MT142382">
    <property type="protein sequence ID" value="QJA79465.1"/>
    <property type="molecule type" value="Genomic_DNA"/>
</dbReference>
<organism evidence="2">
    <name type="scientific">viral metagenome</name>
    <dbReference type="NCBI Taxonomy" id="1070528"/>
    <lineage>
        <taxon>unclassified sequences</taxon>
        <taxon>metagenomes</taxon>
        <taxon>organismal metagenomes</taxon>
    </lineage>
</organism>